<dbReference type="Gene3D" id="3.30.420.40">
    <property type="match status" value="2"/>
</dbReference>
<gene>
    <name evidence="2" type="ORF">ABIA52_001148</name>
</gene>
<evidence type="ECO:0000256" key="1">
    <source>
        <dbReference type="ARBA" id="ARBA00006479"/>
    </source>
</evidence>
<keyword evidence="2" id="KW-0418">Kinase</keyword>
<dbReference type="SUPFAM" id="SSF53067">
    <property type="entry name" value="Actin-like ATPase domain"/>
    <property type="match status" value="1"/>
</dbReference>
<dbReference type="PANTHER" id="PTHR18964">
    <property type="entry name" value="ROK (REPRESSOR, ORF, KINASE) FAMILY"/>
    <property type="match status" value="1"/>
</dbReference>
<sequence length="423" mass="43891">MLTGTAPSTQLVRRVNAGAMLKAMRGAGVVTGTELMASTGLSRATVISICDELVRLGWLQELENQRGAGEYVKGRPARRFVFDDSAATVIGIDIGANKITAIVADMAGTPLSQVTMSFRTDTVGADERADVLDKIAADALDKAGATTDSVLAVSVGVAAPVSRDGDVLTVQEFWKSFDVRGIISERHGWKVLLENDANLAALAERWQGTAQGVDNLVVMLAGDRLGSGILESGRLLHGQRGGFGELGFLDNVDGVGDTYGIAHYAVLWGQEALETARDSTVLSELCGQDPAALTAEMVFKAAADGDHAALKALDRVAGRMARVIGSIATLVNPELVVIAGGVAPSAQALLPGIGKQLPDFTFTPPRLAASVLGDGIVSLGAIRHALDYVEEHALDLYPASLPKHTAAKNTAAGHTAAGHTAAG</sequence>
<comment type="similarity">
    <text evidence="1">Belongs to the ROK (NagC/XylR) family.</text>
</comment>
<dbReference type="InterPro" id="IPR036388">
    <property type="entry name" value="WH-like_DNA-bd_sf"/>
</dbReference>
<dbReference type="Pfam" id="PF00480">
    <property type="entry name" value="ROK"/>
    <property type="match status" value="1"/>
</dbReference>
<protein>
    <submittedName>
        <fullName evidence="2">NBD/HSP70 family sugar kinase</fullName>
    </submittedName>
</protein>
<dbReference type="PANTHER" id="PTHR18964:SF149">
    <property type="entry name" value="BIFUNCTIONAL UDP-N-ACETYLGLUCOSAMINE 2-EPIMERASE_N-ACETYLMANNOSAMINE KINASE"/>
    <property type="match status" value="1"/>
</dbReference>
<dbReference type="RefSeq" id="WP_404593862.1">
    <property type="nucleotide sequence ID" value="NZ_JBIYEW010000003.1"/>
</dbReference>
<keyword evidence="2" id="KW-0808">Transferase</keyword>
<keyword evidence="3" id="KW-1185">Reference proteome</keyword>
<name>A0ABW8N2K3_9MICC</name>
<dbReference type="Proteomes" id="UP001620520">
    <property type="component" value="Unassembled WGS sequence"/>
</dbReference>
<evidence type="ECO:0000313" key="2">
    <source>
        <dbReference type="EMBL" id="MFK4638259.1"/>
    </source>
</evidence>
<comment type="caution">
    <text evidence="2">The sequence shown here is derived from an EMBL/GenBank/DDBJ whole genome shotgun (WGS) entry which is preliminary data.</text>
</comment>
<accession>A0ABW8N2K3</accession>
<dbReference type="GO" id="GO:0016301">
    <property type="term" value="F:kinase activity"/>
    <property type="evidence" value="ECO:0007669"/>
    <property type="project" value="UniProtKB-KW"/>
</dbReference>
<dbReference type="InterPro" id="IPR036390">
    <property type="entry name" value="WH_DNA-bd_sf"/>
</dbReference>
<organism evidence="2 3">
    <name type="scientific">Paenarthrobacter histidinolovorans</name>
    <dbReference type="NCBI Taxonomy" id="43664"/>
    <lineage>
        <taxon>Bacteria</taxon>
        <taxon>Bacillati</taxon>
        <taxon>Actinomycetota</taxon>
        <taxon>Actinomycetes</taxon>
        <taxon>Micrococcales</taxon>
        <taxon>Micrococcaceae</taxon>
        <taxon>Paenarthrobacter</taxon>
    </lineage>
</organism>
<dbReference type="Gene3D" id="1.10.10.10">
    <property type="entry name" value="Winged helix-like DNA-binding domain superfamily/Winged helix DNA-binding domain"/>
    <property type="match status" value="1"/>
</dbReference>
<evidence type="ECO:0000313" key="3">
    <source>
        <dbReference type="Proteomes" id="UP001620520"/>
    </source>
</evidence>
<proteinExistence type="inferred from homology"/>
<dbReference type="EMBL" id="JBIYEW010000003">
    <property type="protein sequence ID" value="MFK4638259.1"/>
    <property type="molecule type" value="Genomic_DNA"/>
</dbReference>
<dbReference type="InterPro" id="IPR043129">
    <property type="entry name" value="ATPase_NBD"/>
</dbReference>
<reference evidence="2 3" key="1">
    <citation type="submission" date="2024-10" db="EMBL/GenBank/DDBJ databases">
        <title>Novel secondary metabolite-producing bacteria for plant disease control.</title>
        <authorList>
            <person name="Chevrette M."/>
        </authorList>
    </citation>
    <scope>NUCLEOTIDE SEQUENCE [LARGE SCALE GENOMIC DNA]</scope>
    <source>
        <strain evidence="2 3">J30 TE3557</strain>
    </source>
</reference>
<dbReference type="SUPFAM" id="SSF46785">
    <property type="entry name" value="Winged helix' DNA-binding domain"/>
    <property type="match status" value="1"/>
</dbReference>
<dbReference type="InterPro" id="IPR000600">
    <property type="entry name" value="ROK"/>
</dbReference>